<sequence length="52" mass="5089">VRPEPRPTSRPAARRDGASAADNDADKPAASADKPAASDGTPAADDGEGTSA</sequence>
<organism evidence="2 3">
    <name type="scientific">Micromonospora craterilacus</name>
    <dbReference type="NCBI Taxonomy" id="1655439"/>
    <lineage>
        <taxon>Bacteria</taxon>
        <taxon>Bacillati</taxon>
        <taxon>Actinomycetota</taxon>
        <taxon>Actinomycetes</taxon>
        <taxon>Micromonosporales</taxon>
        <taxon>Micromonosporaceae</taxon>
        <taxon>Micromonospora</taxon>
    </lineage>
</organism>
<keyword evidence="3" id="KW-1185">Reference proteome</keyword>
<evidence type="ECO:0000313" key="3">
    <source>
        <dbReference type="Proteomes" id="UP000248924"/>
    </source>
</evidence>
<feature type="non-terminal residue" evidence="2">
    <location>
        <position position="1"/>
    </location>
</feature>
<evidence type="ECO:0000313" key="2">
    <source>
        <dbReference type="EMBL" id="PZG05172.1"/>
    </source>
</evidence>
<comment type="caution">
    <text evidence="2">The sequence shown here is derived from an EMBL/GenBank/DDBJ whole genome shotgun (WGS) entry which is preliminary data.</text>
</comment>
<name>A0A2W2CZI9_9ACTN</name>
<dbReference type="EMBL" id="POTY01000393">
    <property type="protein sequence ID" value="PZG05172.1"/>
    <property type="molecule type" value="Genomic_DNA"/>
</dbReference>
<accession>A0A2W2CZI9</accession>
<reference evidence="2 3" key="1">
    <citation type="submission" date="2018-01" db="EMBL/GenBank/DDBJ databases">
        <title>Draft genome sequence of Jishengella sp. NA12.</title>
        <authorList>
            <person name="Sahin N."/>
            <person name="Ay H."/>
            <person name="Saygin H."/>
        </authorList>
    </citation>
    <scope>NUCLEOTIDE SEQUENCE [LARGE SCALE GENOMIC DNA]</scope>
    <source>
        <strain evidence="2 3">NA12</strain>
    </source>
</reference>
<feature type="compositionally biased region" description="Basic and acidic residues" evidence="1">
    <location>
        <begin position="1"/>
        <end position="17"/>
    </location>
</feature>
<dbReference type="Proteomes" id="UP000248924">
    <property type="component" value="Unassembled WGS sequence"/>
</dbReference>
<feature type="region of interest" description="Disordered" evidence="1">
    <location>
        <begin position="1"/>
        <end position="52"/>
    </location>
</feature>
<proteinExistence type="predicted"/>
<dbReference type="AlphaFoldDB" id="A0A2W2CZI9"/>
<protein>
    <submittedName>
        <fullName evidence="2">Acetyl-CoA carboxylase biotin carboxyl carrier protein subunit</fullName>
    </submittedName>
</protein>
<feature type="compositionally biased region" description="Low complexity" evidence="1">
    <location>
        <begin position="18"/>
        <end position="39"/>
    </location>
</feature>
<gene>
    <name evidence="2" type="ORF">C1I95_32850</name>
</gene>
<evidence type="ECO:0000256" key="1">
    <source>
        <dbReference type="SAM" id="MobiDB-lite"/>
    </source>
</evidence>